<keyword evidence="1" id="KW-0812">Transmembrane</keyword>
<keyword evidence="1" id="KW-1133">Transmembrane helix</keyword>
<evidence type="ECO:0000313" key="2">
    <source>
        <dbReference type="EMBL" id="CAB4627523.1"/>
    </source>
</evidence>
<feature type="transmembrane region" description="Helical" evidence="1">
    <location>
        <begin position="55"/>
        <end position="74"/>
    </location>
</feature>
<protein>
    <submittedName>
        <fullName evidence="2">Unannotated protein</fullName>
    </submittedName>
</protein>
<organism evidence="2">
    <name type="scientific">freshwater metagenome</name>
    <dbReference type="NCBI Taxonomy" id="449393"/>
    <lineage>
        <taxon>unclassified sequences</taxon>
        <taxon>metagenomes</taxon>
        <taxon>ecological metagenomes</taxon>
    </lineage>
</organism>
<dbReference type="AlphaFoldDB" id="A0A6J6IT82"/>
<dbReference type="EMBL" id="CAEZVK010000039">
    <property type="protein sequence ID" value="CAB4627523.1"/>
    <property type="molecule type" value="Genomic_DNA"/>
</dbReference>
<reference evidence="2" key="1">
    <citation type="submission" date="2020-05" db="EMBL/GenBank/DDBJ databases">
        <authorList>
            <person name="Chiriac C."/>
            <person name="Salcher M."/>
            <person name="Ghai R."/>
            <person name="Kavagutti S V."/>
        </authorList>
    </citation>
    <scope>NUCLEOTIDE SEQUENCE</scope>
</reference>
<evidence type="ECO:0000256" key="1">
    <source>
        <dbReference type="SAM" id="Phobius"/>
    </source>
</evidence>
<gene>
    <name evidence="2" type="ORF">UFOPK2000_00505</name>
</gene>
<proteinExistence type="predicted"/>
<accession>A0A6J6IT82</accession>
<keyword evidence="1" id="KW-0472">Membrane</keyword>
<name>A0A6J6IT82_9ZZZZ</name>
<sequence>MGRRAYRAVLADGPVGRPWVVDVGRSRGTDYGFDTPPRPPGRCGIKFMRMVSTMLGRRVGAGVVALALVAMIGLSGCNQDNTPKEYNTLTQQNFVELCTNYLYTSSGEITAINASSASTLDTALKPTGTTIKSDVKGTSQSDCLCMYAVFVDKMSIADFTTLNGDLKSDPEKAWNGVSSDIKDAVNKCAAGAAASTTTTAAVPSTTTAG</sequence>